<accession>A0A2P1QX60</accession>
<gene>
    <name evidence="2" type="ORF">XB16_3196</name>
</gene>
<dbReference type="PANTHER" id="PTHR30007">
    <property type="entry name" value="PHP DOMAIN PROTEIN"/>
    <property type="match status" value="1"/>
</dbReference>
<keyword evidence="1" id="KW-0472">Membrane</keyword>
<evidence type="ECO:0008006" key="4">
    <source>
        <dbReference type="Google" id="ProtNLM"/>
    </source>
</evidence>
<feature type="transmembrane region" description="Helical" evidence="1">
    <location>
        <begin position="179"/>
        <end position="198"/>
    </location>
</feature>
<sequence>MESSDRYPFKVPPKTSRIFTLLRVLIRNLLVLGQVLDKTCHRRFKRNGTMRKMIRSLATDPRERGEIDIEEFFIDGTYDRDGLDKSILCNYGTKVVAPHRKNKKQTTQDQDGRELRHYKRRWKMKRLFAWLQYFRRLVVRYEYHDFKISMASSLLDVLFYCSGIFEIASKIDSLQFGKLLLISLYLFYVNFFAKVYFIEAPCA</sequence>
<proteinExistence type="predicted"/>
<evidence type="ECO:0000313" key="3">
    <source>
        <dbReference type="Proteomes" id="UP000033961"/>
    </source>
</evidence>
<dbReference type="EMBL" id="CP027843">
    <property type="protein sequence ID" value="AVQ13491.1"/>
    <property type="molecule type" value="Genomic_DNA"/>
</dbReference>
<organism evidence="2 3">
    <name type="scientific">Leptospira santarosai</name>
    <dbReference type="NCBI Taxonomy" id="28183"/>
    <lineage>
        <taxon>Bacteria</taxon>
        <taxon>Pseudomonadati</taxon>
        <taxon>Spirochaetota</taxon>
        <taxon>Spirochaetia</taxon>
        <taxon>Leptospirales</taxon>
        <taxon>Leptospiraceae</taxon>
        <taxon>Leptospira</taxon>
    </lineage>
</organism>
<dbReference type="AlphaFoldDB" id="A0A2P1QX60"/>
<protein>
    <recommendedName>
        <fullName evidence="4">Transposase, IS4-like family protein</fullName>
    </recommendedName>
</protein>
<reference evidence="2 3" key="1">
    <citation type="journal article" date="2015" name="Genome Announc.">
        <title>Draft Genome Sequences of Leptospira santarosai Strains U160, U164, and U233, Isolated from Asymptomatic Cattle.</title>
        <authorList>
            <person name="Kremer F.S."/>
            <person name="Eslabao M.R."/>
            <person name="Provisor M."/>
            <person name="Woloski R.D."/>
            <person name="Ramires O.V."/>
            <person name="Moreno L.Z."/>
            <person name="Moreno A.M."/>
            <person name="Hamond C."/>
            <person name="Lilenbaum W."/>
            <person name="Dellagostin O.A."/>
        </authorList>
    </citation>
    <scope>NUCLEOTIDE SEQUENCE [LARGE SCALE GENOMIC DNA]</scope>
    <source>
        <strain evidence="2 3">U160</strain>
    </source>
</reference>
<evidence type="ECO:0000313" key="2">
    <source>
        <dbReference type="EMBL" id="AVQ13491.1"/>
    </source>
</evidence>
<keyword evidence="1" id="KW-1133">Transmembrane helix</keyword>
<dbReference type="Proteomes" id="UP000033961">
    <property type="component" value="Chromosome I"/>
</dbReference>
<evidence type="ECO:0000256" key="1">
    <source>
        <dbReference type="SAM" id="Phobius"/>
    </source>
</evidence>
<name>A0A2P1QX60_9LEPT</name>
<dbReference type="PANTHER" id="PTHR30007:SF1">
    <property type="entry name" value="BLR1914 PROTEIN"/>
    <property type="match status" value="1"/>
</dbReference>
<keyword evidence="1" id="KW-0812">Transmembrane</keyword>